<dbReference type="InParanoid" id="A0A2P5BGD5"/>
<accession>A0A2P5BGD5</accession>
<feature type="non-terminal residue" evidence="1">
    <location>
        <position position="1"/>
    </location>
</feature>
<comment type="caution">
    <text evidence="1">The sequence shown here is derived from an EMBL/GenBank/DDBJ whole genome shotgun (WGS) entry which is preliminary data.</text>
</comment>
<evidence type="ECO:0000313" key="1">
    <source>
        <dbReference type="EMBL" id="PON47829.1"/>
    </source>
</evidence>
<keyword evidence="2" id="KW-1185">Reference proteome</keyword>
<dbReference type="OrthoDB" id="1699522at2759"/>
<name>A0A2P5BGD5_TREOI</name>
<proteinExistence type="predicted"/>
<dbReference type="Proteomes" id="UP000237000">
    <property type="component" value="Unassembled WGS sequence"/>
</dbReference>
<organism evidence="1 2">
    <name type="scientific">Trema orientale</name>
    <name type="common">Charcoal tree</name>
    <name type="synonym">Celtis orientalis</name>
    <dbReference type="NCBI Taxonomy" id="63057"/>
    <lineage>
        <taxon>Eukaryota</taxon>
        <taxon>Viridiplantae</taxon>
        <taxon>Streptophyta</taxon>
        <taxon>Embryophyta</taxon>
        <taxon>Tracheophyta</taxon>
        <taxon>Spermatophyta</taxon>
        <taxon>Magnoliopsida</taxon>
        <taxon>eudicotyledons</taxon>
        <taxon>Gunneridae</taxon>
        <taxon>Pentapetalae</taxon>
        <taxon>rosids</taxon>
        <taxon>fabids</taxon>
        <taxon>Rosales</taxon>
        <taxon>Cannabaceae</taxon>
        <taxon>Trema</taxon>
    </lineage>
</organism>
<dbReference type="AlphaFoldDB" id="A0A2P5BGD5"/>
<sequence length="99" mass="11048">VWRQEQLSMTASQILDKGSASRIASNEMATESNNNVMAQGPTSTMAHVPAPVNGLNFKMWQQKMLFYLTTLNLVRFLTEEALKANDNEQDFQVIAVVDA</sequence>
<protein>
    <submittedName>
        <fullName evidence="1">Uncharacterized protein</fullName>
    </submittedName>
</protein>
<gene>
    <name evidence="1" type="ORF">TorRG33x02_322180</name>
</gene>
<dbReference type="EMBL" id="JXTC01000528">
    <property type="protein sequence ID" value="PON47829.1"/>
    <property type="molecule type" value="Genomic_DNA"/>
</dbReference>
<evidence type="ECO:0000313" key="2">
    <source>
        <dbReference type="Proteomes" id="UP000237000"/>
    </source>
</evidence>
<reference evidence="2" key="1">
    <citation type="submission" date="2016-06" db="EMBL/GenBank/DDBJ databases">
        <title>Parallel loss of symbiosis genes in relatives of nitrogen-fixing non-legume Parasponia.</title>
        <authorList>
            <person name="Van Velzen R."/>
            <person name="Holmer R."/>
            <person name="Bu F."/>
            <person name="Rutten L."/>
            <person name="Van Zeijl A."/>
            <person name="Liu W."/>
            <person name="Santuari L."/>
            <person name="Cao Q."/>
            <person name="Sharma T."/>
            <person name="Shen D."/>
            <person name="Roswanjaya Y."/>
            <person name="Wardhani T."/>
            <person name="Kalhor M.S."/>
            <person name="Jansen J."/>
            <person name="Van den Hoogen J."/>
            <person name="Gungor B."/>
            <person name="Hartog M."/>
            <person name="Hontelez J."/>
            <person name="Verver J."/>
            <person name="Yang W.-C."/>
            <person name="Schijlen E."/>
            <person name="Repin R."/>
            <person name="Schilthuizen M."/>
            <person name="Schranz E."/>
            <person name="Heidstra R."/>
            <person name="Miyata K."/>
            <person name="Fedorova E."/>
            <person name="Kohlen W."/>
            <person name="Bisseling T."/>
            <person name="Smit S."/>
            <person name="Geurts R."/>
        </authorList>
    </citation>
    <scope>NUCLEOTIDE SEQUENCE [LARGE SCALE GENOMIC DNA]</scope>
    <source>
        <strain evidence="2">cv. RG33-2</strain>
    </source>
</reference>